<sequence>MKPKISDFGMARIFAKDRPEANTSRIVGTYGYIPPKYAMGGLYSTKSNVYSFGVLLLQIISGKRTAFFYRINEDLNLLEYAYELWKEGKGMEFMDPSLEDTLSPCKLIKCMQIALLCVQENAKDRPSMLEVSSMLKNENVEMAIPKWPAFASRNEYHDRGPKATSRPYTSSVNDATISEVVAR</sequence>
<name>A0A2P5BU99_TREOI</name>
<reference evidence="8" key="1">
    <citation type="submission" date="2016-06" db="EMBL/GenBank/DDBJ databases">
        <title>Parallel loss of symbiosis genes in relatives of nitrogen-fixing non-legume Parasponia.</title>
        <authorList>
            <person name="Van Velzen R."/>
            <person name="Holmer R."/>
            <person name="Bu F."/>
            <person name="Rutten L."/>
            <person name="Van Zeijl A."/>
            <person name="Liu W."/>
            <person name="Santuari L."/>
            <person name="Cao Q."/>
            <person name="Sharma T."/>
            <person name="Shen D."/>
            <person name="Roswanjaya Y."/>
            <person name="Wardhani T."/>
            <person name="Kalhor M.S."/>
            <person name="Jansen J."/>
            <person name="Van den Hoogen J."/>
            <person name="Gungor B."/>
            <person name="Hartog M."/>
            <person name="Hontelez J."/>
            <person name="Verver J."/>
            <person name="Yang W.-C."/>
            <person name="Schijlen E."/>
            <person name="Repin R."/>
            <person name="Schilthuizen M."/>
            <person name="Schranz E."/>
            <person name="Heidstra R."/>
            <person name="Miyata K."/>
            <person name="Fedorova E."/>
            <person name="Kohlen W."/>
            <person name="Bisseling T."/>
            <person name="Smit S."/>
            <person name="Geurts R."/>
        </authorList>
    </citation>
    <scope>NUCLEOTIDE SEQUENCE [LARGE SCALE GENOMIC DNA]</scope>
    <source>
        <strain evidence="8">cv. RG33-2</strain>
    </source>
</reference>
<evidence type="ECO:0000259" key="6">
    <source>
        <dbReference type="PROSITE" id="PS50011"/>
    </source>
</evidence>
<gene>
    <name evidence="7" type="ORF">TorRG33x02_308510</name>
</gene>
<evidence type="ECO:0000256" key="2">
    <source>
        <dbReference type="ARBA" id="ARBA00022679"/>
    </source>
</evidence>
<evidence type="ECO:0000313" key="8">
    <source>
        <dbReference type="Proteomes" id="UP000237000"/>
    </source>
</evidence>
<evidence type="ECO:0000256" key="4">
    <source>
        <dbReference type="ARBA" id="ARBA00022777"/>
    </source>
</evidence>
<dbReference type="GO" id="GO:0005886">
    <property type="term" value="C:plasma membrane"/>
    <property type="evidence" value="ECO:0007669"/>
    <property type="project" value="TreeGrafter"/>
</dbReference>
<protein>
    <submittedName>
        <fullName evidence="7">Tyrosine-protein kinase</fullName>
    </submittedName>
</protein>
<dbReference type="EMBL" id="JXTC01000460">
    <property type="protein sequence ID" value="PON52365.1"/>
    <property type="molecule type" value="Genomic_DNA"/>
</dbReference>
<keyword evidence="5" id="KW-0067">ATP-binding</keyword>
<dbReference type="Proteomes" id="UP000237000">
    <property type="component" value="Unassembled WGS sequence"/>
</dbReference>
<keyword evidence="8" id="KW-1185">Reference proteome</keyword>
<evidence type="ECO:0000256" key="3">
    <source>
        <dbReference type="ARBA" id="ARBA00022741"/>
    </source>
</evidence>
<evidence type="ECO:0000256" key="5">
    <source>
        <dbReference type="ARBA" id="ARBA00022840"/>
    </source>
</evidence>
<dbReference type="InParanoid" id="A0A2P5BU99"/>
<dbReference type="PANTHER" id="PTHR27002:SF1077">
    <property type="entry name" value="CYSTEINE-RICH RECEPTOR-LIKE PROTEIN KINASE 4"/>
    <property type="match status" value="1"/>
</dbReference>
<dbReference type="STRING" id="63057.A0A2P5BU99"/>
<dbReference type="PROSITE" id="PS50011">
    <property type="entry name" value="PROTEIN_KINASE_DOM"/>
    <property type="match status" value="1"/>
</dbReference>
<comment type="caution">
    <text evidence="7">The sequence shown here is derived from an EMBL/GenBank/DDBJ whole genome shotgun (WGS) entry which is preliminary data.</text>
</comment>
<dbReference type="SUPFAM" id="SSF56112">
    <property type="entry name" value="Protein kinase-like (PK-like)"/>
    <property type="match status" value="1"/>
</dbReference>
<keyword evidence="2" id="KW-0808">Transferase</keyword>
<dbReference type="GO" id="GO:0005524">
    <property type="term" value="F:ATP binding"/>
    <property type="evidence" value="ECO:0007669"/>
    <property type="project" value="UniProtKB-KW"/>
</dbReference>
<keyword evidence="4 7" id="KW-0418">Kinase</keyword>
<proteinExistence type="predicted"/>
<dbReference type="OrthoDB" id="4062651at2759"/>
<feature type="domain" description="Protein kinase" evidence="6">
    <location>
        <begin position="1"/>
        <end position="140"/>
    </location>
</feature>
<evidence type="ECO:0000256" key="1">
    <source>
        <dbReference type="ARBA" id="ARBA00022527"/>
    </source>
</evidence>
<dbReference type="GO" id="GO:0004674">
    <property type="term" value="F:protein serine/threonine kinase activity"/>
    <property type="evidence" value="ECO:0007669"/>
    <property type="project" value="UniProtKB-KW"/>
</dbReference>
<dbReference type="AlphaFoldDB" id="A0A2P5BU99"/>
<dbReference type="InterPro" id="IPR011009">
    <property type="entry name" value="Kinase-like_dom_sf"/>
</dbReference>
<keyword evidence="3" id="KW-0547">Nucleotide-binding</keyword>
<dbReference type="PANTHER" id="PTHR27002">
    <property type="entry name" value="RECEPTOR-LIKE SERINE/THREONINE-PROTEIN KINASE SD1-8"/>
    <property type="match status" value="1"/>
</dbReference>
<dbReference type="InterPro" id="IPR000719">
    <property type="entry name" value="Prot_kinase_dom"/>
</dbReference>
<dbReference type="Pfam" id="PF00069">
    <property type="entry name" value="Pkinase"/>
    <property type="match status" value="1"/>
</dbReference>
<keyword evidence="1" id="KW-0723">Serine/threonine-protein kinase</keyword>
<dbReference type="Gene3D" id="1.10.510.10">
    <property type="entry name" value="Transferase(Phosphotransferase) domain 1"/>
    <property type="match status" value="1"/>
</dbReference>
<organism evidence="7 8">
    <name type="scientific">Trema orientale</name>
    <name type="common">Charcoal tree</name>
    <name type="synonym">Celtis orientalis</name>
    <dbReference type="NCBI Taxonomy" id="63057"/>
    <lineage>
        <taxon>Eukaryota</taxon>
        <taxon>Viridiplantae</taxon>
        <taxon>Streptophyta</taxon>
        <taxon>Embryophyta</taxon>
        <taxon>Tracheophyta</taxon>
        <taxon>Spermatophyta</taxon>
        <taxon>Magnoliopsida</taxon>
        <taxon>eudicotyledons</taxon>
        <taxon>Gunneridae</taxon>
        <taxon>Pentapetalae</taxon>
        <taxon>rosids</taxon>
        <taxon>fabids</taxon>
        <taxon>Rosales</taxon>
        <taxon>Cannabaceae</taxon>
        <taxon>Trema</taxon>
    </lineage>
</organism>
<accession>A0A2P5BU99</accession>
<evidence type="ECO:0000313" key="7">
    <source>
        <dbReference type="EMBL" id="PON52365.1"/>
    </source>
</evidence>